<dbReference type="Pfam" id="PF02628">
    <property type="entry name" value="COX15-CtaA"/>
    <property type="match status" value="1"/>
</dbReference>
<gene>
    <name evidence="12" type="primary">ctaA</name>
    <name evidence="13" type="ORF">ACFOOR_00990</name>
</gene>
<feature type="transmembrane region" description="Helical" evidence="12">
    <location>
        <begin position="316"/>
        <end position="334"/>
    </location>
</feature>
<evidence type="ECO:0000256" key="12">
    <source>
        <dbReference type="HAMAP-Rule" id="MF_01665"/>
    </source>
</evidence>
<accession>A0ABV6ZTF3</accession>
<evidence type="ECO:0000256" key="5">
    <source>
        <dbReference type="ARBA" id="ARBA00022989"/>
    </source>
</evidence>
<keyword evidence="9 12" id="KW-0472">Membrane</keyword>
<organism evidence="13 14">
    <name type="scientific">Hyphobacterium vulgare</name>
    <dbReference type="NCBI Taxonomy" id="1736751"/>
    <lineage>
        <taxon>Bacteria</taxon>
        <taxon>Pseudomonadati</taxon>
        <taxon>Pseudomonadota</taxon>
        <taxon>Alphaproteobacteria</taxon>
        <taxon>Maricaulales</taxon>
        <taxon>Maricaulaceae</taxon>
        <taxon>Hyphobacterium</taxon>
    </lineage>
</organism>
<keyword evidence="6 12" id="KW-0560">Oxidoreductase</keyword>
<sequence length="340" mass="37191">MTTAPETSKAVSNWLIVVAIMVIAMILVGGATRLTDSGLSITEWRPVTGVVPPLTHEGWLDEFEKYRSSPEYQLQNAGMTLGEFEFIYWWEWGHRFLGRMIGLVFALPLFVFWVRGMIPAGMKPKLLGLLALGGLQGFVGWWMVASGLVDRVDVSQYRLAAHLSLAFVILGVTLWLALSARFGTAPGKTGRLTPLALAFWAAVMVQIALGAFVAGLDAGRIYTTWPGMEGRIIPDGYLAGLPWYQAIFESHAAVQMHHRWMGYLVGLFAFVVAFAFWRSSDRTLKGLSHAIAAMVVIQIALGIVTLVHAAPLSLSLIHQLGAVVLFLLAGSAAWRARRAA</sequence>
<keyword evidence="4 12" id="KW-0479">Metal-binding</keyword>
<protein>
    <recommendedName>
        <fullName evidence="12">Heme A synthase</fullName>
        <shortName evidence="12">HAS</shortName>
        <ecNumber evidence="12">1.17.99.9</ecNumber>
    </recommendedName>
    <alternativeName>
        <fullName evidence="12">Cytochrome aa3-controlling protein</fullName>
    </alternativeName>
</protein>
<feature type="binding site" description="axial binding residue" evidence="12">
    <location>
        <position position="318"/>
    </location>
    <ligand>
        <name>heme</name>
        <dbReference type="ChEBI" id="CHEBI:30413"/>
    </ligand>
    <ligandPart>
        <name>Fe</name>
        <dbReference type="ChEBI" id="CHEBI:18248"/>
    </ligandPart>
</feature>
<evidence type="ECO:0000256" key="10">
    <source>
        <dbReference type="ARBA" id="ARBA00044501"/>
    </source>
</evidence>
<keyword evidence="7 12" id="KW-0408">Iron</keyword>
<feature type="transmembrane region" description="Helical" evidence="12">
    <location>
        <begin position="289"/>
        <end position="310"/>
    </location>
</feature>
<feature type="transmembrane region" description="Helical" evidence="12">
    <location>
        <begin position="192"/>
        <end position="216"/>
    </location>
</feature>
<feature type="transmembrane region" description="Helical" evidence="12">
    <location>
        <begin position="260"/>
        <end position="277"/>
    </location>
</feature>
<evidence type="ECO:0000256" key="8">
    <source>
        <dbReference type="ARBA" id="ARBA00023133"/>
    </source>
</evidence>
<feature type="transmembrane region" description="Helical" evidence="12">
    <location>
        <begin position="96"/>
        <end position="114"/>
    </location>
</feature>
<comment type="pathway">
    <text evidence="10 12">Porphyrin-containing compound metabolism; heme A biosynthesis; heme A from heme O: step 1/1.</text>
</comment>
<evidence type="ECO:0000256" key="2">
    <source>
        <dbReference type="ARBA" id="ARBA00004141"/>
    </source>
</evidence>
<dbReference type="RefSeq" id="WP_343163615.1">
    <property type="nucleotide sequence ID" value="NZ_JBHRSV010000001.1"/>
</dbReference>
<feature type="binding site" description="axial binding residue" evidence="12">
    <location>
        <position position="258"/>
    </location>
    <ligand>
        <name>heme</name>
        <dbReference type="ChEBI" id="CHEBI:30413"/>
    </ligand>
    <ligandPart>
        <name>Fe</name>
        <dbReference type="ChEBI" id="CHEBI:18248"/>
    </ligandPart>
</feature>
<dbReference type="EC" id="1.17.99.9" evidence="12"/>
<dbReference type="HAMAP" id="MF_01665">
    <property type="entry name" value="HemeA_synth_type2"/>
    <property type="match status" value="1"/>
</dbReference>
<evidence type="ECO:0000256" key="4">
    <source>
        <dbReference type="ARBA" id="ARBA00022723"/>
    </source>
</evidence>
<comment type="subcellular location">
    <subcellularLocation>
        <location evidence="12">Cell membrane</location>
        <topology evidence="12">Multi-pass membrane protein</topology>
    </subcellularLocation>
    <subcellularLocation>
        <location evidence="2">Membrane</location>
        <topology evidence="2">Multi-pass membrane protein</topology>
    </subcellularLocation>
</comment>
<dbReference type="Proteomes" id="UP001595379">
    <property type="component" value="Unassembled WGS sequence"/>
</dbReference>
<evidence type="ECO:0000256" key="7">
    <source>
        <dbReference type="ARBA" id="ARBA00023004"/>
    </source>
</evidence>
<evidence type="ECO:0000313" key="13">
    <source>
        <dbReference type="EMBL" id="MFC2924673.1"/>
    </source>
</evidence>
<dbReference type="InterPro" id="IPR003780">
    <property type="entry name" value="COX15/CtaA_fam"/>
</dbReference>
<dbReference type="EMBL" id="JBHRSV010000001">
    <property type="protein sequence ID" value="MFC2924673.1"/>
    <property type="molecule type" value="Genomic_DNA"/>
</dbReference>
<evidence type="ECO:0000313" key="14">
    <source>
        <dbReference type="Proteomes" id="UP001595379"/>
    </source>
</evidence>
<comment type="cofactor">
    <cofactor evidence="1 12">
        <name>heme b</name>
        <dbReference type="ChEBI" id="CHEBI:60344"/>
    </cofactor>
</comment>
<evidence type="ECO:0000256" key="9">
    <source>
        <dbReference type="ARBA" id="ARBA00023136"/>
    </source>
</evidence>
<dbReference type="InterPro" id="IPR023754">
    <property type="entry name" value="HemeA_Synthase_type2"/>
</dbReference>
<reference evidence="14" key="1">
    <citation type="journal article" date="2019" name="Int. J. Syst. Evol. Microbiol.">
        <title>The Global Catalogue of Microorganisms (GCM) 10K type strain sequencing project: providing services to taxonomists for standard genome sequencing and annotation.</title>
        <authorList>
            <consortium name="The Broad Institute Genomics Platform"/>
            <consortium name="The Broad Institute Genome Sequencing Center for Infectious Disease"/>
            <person name="Wu L."/>
            <person name="Ma J."/>
        </authorList>
    </citation>
    <scope>NUCLEOTIDE SEQUENCE [LARGE SCALE GENOMIC DNA]</scope>
    <source>
        <strain evidence="14">KCTC 52487</strain>
    </source>
</reference>
<feature type="transmembrane region" description="Helical" evidence="12">
    <location>
        <begin position="159"/>
        <end position="180"/>
    </location>
</feature>
<dbReference type="PANTHER" id="PTHR23289:SF2">
    <property type="entry name" value="CYTOCHROME C OXIDASE ASSEMBLY PROTEIN COX15 HOMOLOG"/>
    <property type="match status" value="1"/>
</dbReference>
<evidence type="ECO:0000256" key="11">
    <source>
        <dbReference type="ARBA" id="ARBA00048044"/>
    </source>
</evidence>
<evidence type="ECO:0000256" key="3">
    <source>
        <dbReference type="ARBA" id="ARBA00022692"/>
    </source>
</evidence>
<dbReference type="PANTHER" id="PTHR23289">
    <property type="entry name" value="CYTOCHROME C OXIDASE ASSEMBLY PROTEIN COX15"/>
    <property type="match status" value="1"/>
</dbReference>
<comment type="similarity">
    <text evidence="12">Belongs to the COX15/CtaA family. Type 2 subfamily.</text>
</comment>
<keyword evidence="3 12" id="KW-0812">Transmembrane</keyword>
<keyword evidence="5 12" id="KW-1133">Transmembrane helix</keyword>
<comment type="catalytic activity">
    <reaction evidence="11">
        <text>Fe(II)-heme o + 2 A + H2O = Fe(II)-heme a + 2 AH2</text>
        <dbReference type="Rhea" id="RHEA:63388"/>
        <dbReference type="ChEBI" id="CHEBI:13193"/>
        <dbReference type="ChEBI" id="CHEBI:15377"/>
        <dbReference type="ChEBI" id="CHEBI:17499"/>
        <dbReference type="ChEBI" id="CHEBI:60530"/>
        <dbReference type="ChEBI" id="CHEBI:61715"/>
        <dbReference type="EC" id="1.17.99.9"/>
    </reaction>
    <physiologicalReaction direction="left-to-right" evidence="11">
        <dbReference type="Rhea" id="RHEA:63389"/>
    </physiologicalReaction>
</comment>
<comment type="subunit">
    <text evidence="12">Interacts with CtaB.</text>
</comment>
<feature type="transmembrane region" description="Helical" evidence="12">
    <location>
        <begin position="12"/>
        <end position="31"/>
    </location>
</feature>
<feature type="transmembrane region" description="Helical" evidence="12">
    <location>
        <begin position="126"/>
        <end position="144"/>
    </location>
</feature>
<name>A0ABV6ZTF3_9PROT</name>
<proteinExistence type="inferred from homology"/>
<evidence type="ECO:0000256" key="1">
    <source>
        <dbReference type="ARBA" id="ARBA00001970"/>
    </source>
</evidence>
<comment type="caution">
    <text evidence="13">The sequence shown here is derived from an EMBL/GenBank/DDBJ whole genome shotgun (WGS) entry which is preliminary data.</text>
</comment>
<keyword evidence="8 12" id="KW-0350">Heme biosynthesis</keyword>
<comment type="function">
    <text evidence="12">Catalyzes the conversion of heme O to heme A by two successive hydroxylations of the methyl group at C8. The first hydroxylation forms heme I, the second hydroxylation results in an unstable dihydroxymethyl group, which spontaneously dehydrates, resulting in the formyl group of heme A.</text>
</comment>
<evidence type="ECO:0000256" key="6">
    <source>
        <dbReference type="ARBA" id="ARBA00023002"/>
    </source>
</evidence>
<keyword evidence="14" id="KW-1185">Reference proteome</keyword>
<keyword evidence="12" id="KW-1003">Cell membrane</keyword>